<dbReference type="SMART" id="SM00100">
    <property type="entry name" value="cNMP"/>
    <property type="match status" value="2"/>
</dbReference>
<dbReference type="CDD" id="cd00038">
    <property type="entry name" value="CAP_ED"/>
    <property type="match status" value="2"/>
</dbReference>
<dbReference type="GO" id="GO:0016301">
    <property type="term" value="F:kinase activity"/>
    <property type="evidence" value="ECO:0007669"/>
    <property type="project" value="UniProtKB-KW"/>
</dbReference>
<dbReference type="PANTHER" id="PTHR11635">
    <property type="entry name" value="CAMP-DEPENDENT PROTEIN KINASE REGULATORY CHAIN"/>
    <property type="match status" value="1"/>
</dbReference>
<keyword evidence="5" id="KW-0808">Transferase</keyword>
<sequence length="226" mass="25282">MELKSFKENEFIIKQGDQPDFFFIFETGQCRVMKKVNGVEKFISLIESGGYAGELGMLSGKPRQATVIAETPVTAWAMDKTTYWALLRDGHIKKRDTYTEILRKTELLQVLGESQLLLIVDALHPVDAQPGEEIIKQGTDGDSFFMVIEGECSVSKPNTGSTEEIGIIKSGDFFGERALILNEVRAATVTAKTPCKLAKLDRHTFTRLLKPVIPQLIERIQSFPQD</sequence>
<dbReference type="PROSITE" id="PS00888">
    <property type="entry name" value="CNMP_BINDING_1"/>
    <property type="match status" value="1"/>
</dbReference>
<evidence type="ECO:0000313" key="5">
    <source>
        <dbReference type="EMBL" id="AGM32931.1"/>
    </source>
</evidence>
<dbReference type="PRINTS" id="PR00103">
    <property type="entry name" value="CAMPKINASE"/>
</dbReference>
<dbReference type="GO" id="GO:0005952">
    <property type="term" value="C:cAMP-dependent protein kinase complex"/>
    <property type="evidence" value="ECO:0007669"/>
    <property type="project" value="InterPro"/>
</dbReference>
<dbReference type="Pfam" id="PF00027">
    <property type="entry name" value="cNMP_binding"/>
    <property type="match status" value="2"/>
</dbReference>
<keyword evidence="5" id="KW-0418">Kinase</keyword>
<dbReference type="GO" id="GO:0034236">
    <property type="term" value="F:protein kinase A catalytic subunit binding"/>
    <property type="evidence" value="ECO:0007669"/>
    <property type="project" value="TreeGrafter"/>
</dbReference>
<evidence type="ECO:0000256" key="3">
    <source>
        <dbReference type="ARBA" id="ARBA00023149"/>
    </source>
</evidence>
<organism evidence="5">
    <name type="scientific">Coptotermes formosanus</name>
    <name type="common">Formosan subterranean termite</name>
    <dbReference type="NCBI Taxonomy" id="36987"/>
    <lineage>
        <taxon>Eukaryota</taxon>
        <taxon>Metazoa</taxon>
        <taxon>Ecdysozoa</taxon>
        <taxon>Arthropoda</taxon>
        <taxon>Hexapoda</taxon>
        <taxon>Insecta</taxon>
        <taxon>Pterygota</taxon>
        <taxon>Neoptera</taxon>
        <taxon>Polyneoptera</taxon>
        <taxon>Dictyoptera</taxon>
        <taxon>Blattodea</taxon>
        <taxon>Blattoidea</taxon>
        <taxon>Termitoidae</taxon>
        <taxon>Rhinotermitidae</taxon>
        <taxon>Coptotermes</taxon>
    </lineage>
</organism>
<evidence type="ECO:0000256" key="1">
    <source>
        <dbReference type="ARBA" id="ARBA00005753"/>
    </source>
</evidence>
<protein>
    <submittedName>
        <fullName evidence="5">cAMP-dependent protein kinase regulatory subunit</fullName>
    </submittedName>
</protein>
<dbReference type="InterPro" id="IPR018490">
    <property type="entry name" value="cNMP-bd_dom_sf"/>
</dbReference>
<dbReference type="AlphaFoldDB" id="R4UXB2"/>
<name>R4UXB2_COPFO</name>
<dbReference type="Gene3D" id="2.60.120.10">
    <property type="entry name" value="Jelly Rolls"/>
    <property type="match status" value="2"/>
</dbReference>
<comment type="similarity">
    <text evidence="1">Belongs to the cAMP-dependent kinase regulatory chain family.</text>
</comment>
<reference evidence="5" key="1">
    <citation type="submission" date="2013-03" db="EMBL/GenBank/DDBJ databases">
        <title>Immune-Related transcriptome of Coptotermes formosanus Shiraki workers: the defense mechanism.</title>
        <authorList>
            <person name="Hussain A."/>
            <person name="Li Y.F."/>
            <person name="Wen S.Y."/>
        </authorList>
    </citation>
    <scope>NUCLEOTIDE SEQUENCE</scope>
</reference>
<dbReference type="InterPro" id="IPR000595">
    <property type="entry name" value="cNMP-bd_dom"/>
</dbReference>
<dbReference type="PANTHER" id="PTHR11635:SF152">
    <property type="entry name" value="CAMP-DEPENDENT PROTEIN KINASE TYPE I REGULATORY SUBUNIT-RELATED"/>
    <property type="match status" value="1"/>
</dbReference>
<keyword evidence="2" id="KW-0116">cAMP-binding</keyword>
<dbReference type="InterPro" id="IPR018488">
    <property type="entry name" value="cNMP-bd_CS"/>
</dbReference>
<evidence type="ECO:0000256" key="2">
    <source>
        <dbReference type="ARBA" id="ARBA00022566"/>
    </source>
</evidence>
<accession>R4UXB2</accession>
<feature type="domain" description="Cyclic nucleotide-binding" evidence="4">
    <location>
        <begin position="107"/>
        <end position="226"/>
    </location>
</feature>
<dbReference type="GO" id="GO:0005829">
    <property type="term" value="C:cytosol"/>
    <property type="evidence" value="ECO:0007669"/>
    <property type="project" value="TreeGrafter"/>
</dbReference>
<keyword evidence="2" id="KW-0547">Nucleotide-binding</keyword>
<dbReference type="PROSITE" id="PS50042">
    <property type="entry name" value="CNMP_BINDING_3"/>
    <property type="match status" value="2"/>
</dbReference>
<dbReference type="PROSITE" id="PS00889">
    <property type="entry name" value="CNMP_BINDING_2"/>
    <property type="match status" value="1"/>
</dbReference>
<dbReference type="EMBL" id="KC741107">
    <property type="protein sequence ID" value="AGM32931.1"/>
    <property type="molecule type" value="mRNA"/>
</dbReference>
<dbReference type="InterPro" id="IPR014710">
    <property type="entry name" value="RmlC-like_jellyroll"/>
</dbReference>
<dbReference type="GO" id="GO:0004862">
    <property type="term" value="F:cAMP-dependent protein kinase inhibitor activity"/>
    <property type="evidence" value="ECO:0007669"/>
    <property type="project" value="TreeGrafter"/>
</dbReference>
<feature type="domain" description="Cyclic nucleotide-binding" evidence="4">
    <location>
        <begin position="1"/>
        <end position="104"/>
    </location>
</feature>
<keyword evidence="3" id="KW-0114">cAMP</keyword>
<proteinExistence type="evidence at transcript level"/>
<evidence type="ECO:0000259" key="4">
    <source>
        <dbReference type="PROSITE" id="PS50042"/>
    </source>
</evidence>
<dbReference type="InterPro" id="IPR050503">
    <property type="entry name" value="cAMP-dep_PK_reg_su-like"/>
</dbReference>
<dbReference type="SUPFAM" id="SSF51206">
    <property type="entry name" value="cAMP-binding domain-like"/>
    <property type="match status" value="2"/>
</dbReference>
<dbReference type="GO" id="GO:0030552">
    <property type="term" value="F:cAMP binding"/>
    <property type="evidence" value="ECO:0007669"/>
    <property type="project" value="UniProtKB-KW"/>
</dbReference>